<comment type="function">
    <text evidence="14">Catalyzes the 2-thiolation of uridine at the wobble position (U34) of tRNA, leading to the formation of s(2)U34.</text>
</comment>
<evidence type="ECO:0000256" key="6">
    <source>
        <dbReference type="ARBA" id="ARBA00022555"/>
    </source>
</evidence>
<dbReference type="GO" id="GO:0005524">
    <property type="term" value="F:ATP binding"/>
    <property type="evidence" value="ECO:0007669"/>
    <property type="project" value="UniProtKB-KW"/>
</dbReference>
<feature type="active site" description="Cysteine persulfide intermediate" evidence="14">
    <location>
        <position position="223"/>
    </location>
</feature>
<feature type="binding site" evidence="14">
    <location>
        <position position="151"/>
    </location>
    <ligand>
        <name>ATP</name>
        <dbReference type="ChEBI" id="CHEBI:30616"/>
    </ligand>
</feature>
<gene>
    <name evidence="17" type="primary">trmU</name>
    <name evidence="14" type="synonym">mnmA</name>
    <name evidence="17" type="ORF">HMPREF9098_0693</name>
</gene>
<organism evidence="17 18">
    <name type="scientific">Kingella denitrificans ATCC 33394</name>
    <dbReference type="NCBI Taxonomy" id="888741"/>
    <lineage>
        <taxon>Bacteria</taxon>
        <taxon>Pseudomonadati</taxon>
        <taxon>Pseudomonadota</taxon>
        <taxon>Betaproteobacteria</taxon>
        <taxon>Neisseriales</taxon>
        <taxon>Neisseriaceae</taxon>
        <taxon>Kingella</taxon>
    </lineage>
</organism>
<dbReference type="Gene3D" id="2.40.30.10">
    <property type="entry name" value="Translation factors"/>
    <property type="match status" value="1"/>
</dbReference>
<dbReference type="AlphaFoldDB" id="F0EXY3"/>
<evidence type="ECO:0000256" key="10">
    <source>
        <dbReference type="ARBA" id="ARBA00022840"/>
    </source>
</evidence>
<feature type="region of interest" description="Interaction with tRNA" evidence="14">
    <location>
        <begin position="173"/>
        <end position="175"/>
    </location>
</feature>
<dbReference type="Gene3D" id="3.40.50.620">
    <property type="entry name" value="HUPs"/>
    <property type="match status" value="1"/>
</dbReference>
<evidence type="ECO:0000313" key="17">
    <source>
        <dbReference type="EMBL" id="EGC17882.1"/>
    </source>
</evidence>
<dbReference type="Pfam" id="PF20258">
    <property type="entry name" value="tRNA_Me_trans_C"/>
    <property type="match status" value="1"/>
</dbReference>
<evidence type="ECO:0000256" key="13">
    <source>
        <dbReference type="ARBA" id="ARBA00051542"/>
    </source>
</evidence>
<keyword evidence="6 14" id="KW-0820">tRNA-binding</keyword>
<feature type="region of interest" description="Interaction with tRNA" evidence="14">
    <location>
        <begin position="330"/>
        <end position="331"/>
    </location>
</feature>
<feature type="binding site" evidence="14">
    <location>
        <position position="62"/>
    </location>
    <ligand>
        <name>ATP</name>
        <dbReference type="ChEBI" id="CHEBI:30616"/>
    </ligand>
</feature>
<dbReference type="InterPro" id="IPR023382">
    <property type="entry name" value="MnmA-like_central_sf"/>
</dbReference>
<evidence type="ECO:0000256" key="1">
    <source>
        <dbReference type="ARBA" id="ARBA00004496"/>
    </source>
</evidence>
<keyword evidence="12" id="KW-1015">Disulfide bond</keyword>
<evidence type="ECO:0000256" key="9">
    <source>
        <dbReference type="ARBA" id="ARBA00022741"/>
    </source>
</evidence>
<dbReference type="GO" id="GO:0002143">
    <property type="term" value="P:tRNA wobble position uridine thiolation"/>
    <property type="evidence" value="ECO:0007669"/>
    <property type="project" value="TreeGrafter"/>
</dbReference>
<dbReference type="InterPro" id="IPR004506">
    <property type="entry name" value="MnmA-like"/>
</dbReference>
<keyword evidence="17" id="KW-0489">Methyltransferase</keyword>
<dbReference type="NCBIfam" id="TIGR00420">
    <property type="entry name" value="trmU"/>
    <property type="match status" value="1"/>
</dbReference>
<dbReference type="PANTHER" id="PTHR11933:SF5">
    <property type="entry name" value="MITOCHONDRIAL TRNA-SPECIFIC 2-THIOURIDYLASE 1"/>
    <property type="match status" value="1"/>
</dbReference>
<reference evidence="17 18" key="1">
    <citation type="submission" date="2011-01" db="EMBL/GenBank/DDBJ databases">
        <authorList>
            <person name="Muzny D."/>
            <person name="Qin X."/>
            <person name="Deng J."/>
            <person name="Jiang H."/>
            <person name="Liu Y."/>
            <person name="Qu J."/>
            <person name="Song X.-Z."/>
            <person name="Zhang L."/>
            <person name="Thornton R."/>
            <person name="Coyle M."/>
            <person name="Francisco L."/>
            <person name="Jackson L."/>
            <person name="Javaid M."/>
            <person name="Korchina V."/>
            <person name="Kovar C."/>
            <person name="Mata R."/>
            <person name="Mathew T."/>
            <person name="Ngo R."/>
            <person name="Nguyen L."/>
            <person name="Nguyen N."/>
            <person name="Okwuonu G."/>
            <person name="Ongeri F."/>
            <person name="Pham C."/>
            <person name="Simmons D."/>
            <person name="Wilczek-Boney K."/>
            <person name="Hale W."/>
            <person name="Jakkamsetti A."/>
            <person name="Pham P."/>
            <person name="Ruth R."/>
            <person name="San Lucas F."/>
            <person name="Warren J."/>
            <person name="Zhang J."/>
            <person name="Zhao Z."/>
            <person name="Zhou C."/>
            <person name="Zhu D."/>
            <person name="Lee S."/>
            <person name="Bess C."/>
            <person name="Blankenburg K."/>
            <person name="Forbes L."/>
            <person name="Fu Q."/>
            <person name="Gubbala S."/>
            <person name="Hirani K."/>
            <person name="Jayaseelan J.C."/>
            <person name="Lara F."/>
            <person name="Munidasa M."/>
            <person name="Palculict T."/>
            <person name="Patil S."/>
            <person name="Pu L.-L."/>
            <person name="Saada N."/>
            <person name="Tang L."/>
            <person name="Weissenberger G."/>
            <person name="Zhu Y."/>
            <person name="Hemphill L."/>
            <person name="Shang Y."/>
            <person name="Youmans B."/>
            <person name="Ayvaz T."/>
            <person name="Ross M."/>
            <person name="Santibanez J."/>
            <person name="Aqrawi P."/>
            <person name="Gross S."/>
            <person name="Joshi V."/>
            <person name="Fowler G."/>
            <person name="Nazareth L."/>
            <person name="Reid J."/>
            <person name="Worley K."/>
            <person name="Petrosino J."/>
            <person name="Highlander S."/>
            <person name="Gibbs R."/>
        </authorList>
    </citation>
    <scope>NUCLEOTIDE SEQUENCE [LARGE SCALE GENOMIC DNA]</scope>
    <source>
        <strain evidence="17 18">ATCC 33394</strain>
    </source>
</reference>
<dbReference type="STRING" id="888741.HMPREF9098_0693"/>
<dbReference type="GO" id="GO:0005737">
    <property type="term" value="C:cytoplasm"/>
    <property type="evidence" value="ECO:0007669"/>
    <property type="project" value="UniProtKB-SubCell"/>
</dbReference>
<dbReference type="Pfam" id="PF20259">
    <property type="entry name" value="tRNA_Me_trans_M"/>
    <property type="match status" value="1"/>
</dbReference>
<dbReference type="NCBIfam" id="NF001138">
    <property type="entry name" value="PRK00143.1"/>
    <property type="match status" value="1"/>
</dbReference>
<feature type="region of interest" description="Interaction with target base in tRNA" evidence="14">
    <location>
        <begin position="122"/>
        <end position="124"/>
    </location>
</feature>
<dbReference type="PANTHER" id="PTHR11933">
    <property type="entry name" value="TRNA 5-METHYLAMINOMETHYL-2-THIOURIDYLATE -METHYLTRANSFERASE"/>
    <property type="match status" value="1"/>
</dbReference>
<comment type="similarity">
    <text evidence="2 14">Belongs to the MnmA/TRMU family.</text>
</comment>
<keyword evidence="7 14" id="KW-0808">Transferase</keyword>
<evidence type="ECO:0000259" key="16">
    <source>
        <dbReference type="Pfam" id="PF20259"/>
    </source>
</evidence>
<evidence type="ECO:0000256" key="8">
    <source>
        <dbReference type="ARBA" id="ARBA00022694"/>
    </source>
</evidence>
<comment type="subcellular location">
    <subcellularLocation>
        <location evidence="1 14">Cytoplasm</location>
    </subcellularLocation>
</comment>
<dbReference type="HAMAP" id="MF_00144">
    <property type="entry name" value="tRNA_thiouridyl_MnmA"/>
    <property type="match status" value="1"/>
</dbReference>
<accession>F0EXY3</accession>
<evidence type="ECO:0000256" key="4">
    <source>
        <dbReference type="ARBA" id="ARBA00013805"/>
    </source>
</evidence>
<dbReference type="GO" id="GO:0032259">
    <property type="term" value="P:methylation"/>
    <property type="evidence" value="ECO:0007669"/>
    <property type="project" value="UniProtKB-KW"/>
</dbReference>
<keyword evidence="9 14" id="KW-0547">Nucleotide-binding</keyword>
<evidence type="ECO:0000259" key="15">
    <source>
        <dbReference type="Pfam" id="PF20258"/>
    </source>
</evidence>
<feature type="domain" description="tRNA-specific 2-thiouridylase MnmA-like C-terminal" evidence="15">
    <location>
        <begin position="305"/>
        <end position="379"/>
    </location>
</feature>
<dbReference type="InterPro" id="IPR046885">
    <property type="entry name" value="MnmA-like_C"/>
</dbReference>
<dbReference type="CDD" id="cd01998">
    <property type="entry name" value="MnmA_TRMU-like"/>
    <property type="match status" value="1"/>
</dbReference>
<keyword evidence="18" id="KW-1185">Reference proteome</keyword>
<evidence type="ECO:0000256" key="14">
    <source>
        <dbReference type="HAMAP-Rule" id="MF_00144"/>
    </source>
</evidence>
<comment type="catalytic activity">
    <reaction evidence="13 14">
        <text>S-sulfanyl-L-cysteinyl-[protein] + uridine(34) in tRNA + AH2 + ATP = 2-thiouridine(34) in tRNA + L-cysteinyl-[protein] + A + AMP + diphosphate + H(+)</text>
        <dbReference type="Rhea" id="RHEA:47032"/>
        <dbReference type="Rhea" id="RHEA-COMP:10131"/>
        <dbReference type="Rhea" id="RHEA-COMP:11726"/>
        <dbReference type="Rhea" id="RHEA-COMP:11727"/>
        <dbReference type="Rhea" id="RHEA-COMP:11728"/>
        <dbReference type="ChEBI" id="CHEBI:13193"/>
        <dbReference type="ChEBI" id="CHEBI:15378"/>
        <dbReference type="ChEBI" id="CHEBI:17499"/>
        <dbReference type="ChEBI" id="CHEBI:29950"/>
        <dbReference type="ChEBI" id="CHEBI:30616"/>
        <dbReference type="ChEBI" id="CHEBI:33019"/>
        <dbReference type="ChEBI" id="CHEBI:61963"/>
        <dbReference type="ChEBI" id="CHEBI:65315"/>
        <dbReference type="ChEBI" id="CHEBI:87170"/>
        <dbReference type="ChEBI" id="CHEBI:456215"/>
        <dbReference type="EC" id="2.8.1.13"/>
    </reaction>
</comment>
<dbReference type="FunFam" id="2.40.30.10:FF:000023">
    <property type="entry name" value="tRNA-specific 2-thiouridylase MnmA"/>
    <property type="match status" value="1"/>
</dbReference>
<dbReference type="GO" id="GO:0008168">
    <property type="term" value="F:methyltransferase activity"/>
    <property type="evidence" value="ECO:0007669"/>
    <property type="project" value="UniProtKB-KW"/>
</dbReference>
<dbReference type="Proteomes" id="UP000004088">
    <property type="component" value="Unassembled WGS sequence"/>
</dbReference>
<dbReference type="InterPro" id="IPR046884">
    <property type="entry name" value="MnmA-like_central"/>
</dbReference>
<evidence type="ECO:0000256" key="5">
    <source>
        <dbReference type="ARBA" id="ARBA00022490"/>
    </source>
</evidence>
<keyword evidence="10 14" id="KW-0067">ATP-binding</keyword>
<protein>
    <recommendedName>
        <fullName evidence="4 14">tRNA-specific 2-thiouridylase MnmA</fullName>
        <ecNumber evidence="3 14">2.8.1.13</ecNumber>
    </recommendedName>
</protein>
<comment type="caution">
    <text evidence="14">Lacks conserved residue(s) required for the propagation of feature annotation.</text>
</comment>
<evidence type="ECO:0000256" key="7">
    <source>
        <dbReference type="ARBA" id="ARBA00022679"/>
    </source>
</evidence>
<name>F0EXY3_9NEIS</name>
<dbReference type="SUPFAM" id="SSF52402">
    <property type="entry name" value="Adenine nucleotide alpha hydrolases-like"/>
    <property type="match status" value="1"/>
</dbReference>
<keyword evidence="8 14" id="KW-0819">tRNA processing</keyword>
<dbReference type="FunFam" id="2.30.30.280:FF:000001">
    <property type="entry name" value="tRNA-specific 2-thiouridylase MnmA"/>
    <property type="match status" value="1"/>
</dbReference>
<keyword evidence="5 14" id="KW-0963">Cytoplasm</keyword>
<feature type="domain" description="tRNA-specific 2-thiouridylase MnmA-like central" evidence="16">
    <location>
        <begin position="232"/>
        <end position="295"/>
    </location>
</feature>
<feature type="active site" description="Nucleophile" evidence="14">
    <location>
        <position position="127"/>
    </location>
</feature>
<dbReference type="FunFam" id="3.40.50.620:FF:000004">
    <property type="entry name" value="tRNA-specific 2-thiouridylase MnmA"/>
    <property type="match status" value="1"/>
</dbReference>
<proteinExistence type="inferred from homology"/>
<dbReference type="GO" id="GO:0103016">
    <property type="term" value="F:tRNA-uridine 2-sulfurtransferase activity"/>
    <property type="evidence" value="ECO:0007669"/>
    <property type="project" value="UniProtKB-EC"/>
</dbReference>
<feature type="site" description="Interaction with tRNA" evidence="14">
    <location>
        <position position="363"/>
    </location>
</feature>
<sequence>MTKPQKQPALRLVLKWAGNFIVEIIKMYKNQNIVVGLSGGVDSSVTAALLKRGGANVRGVFMQNWEDDDSDEYCSIKQDSLDAMAVADIVGIDIDIVNFAAQYKDKVFAYFLQEYQAGRTPNPDVLCNAEIKFKCFLDYAVAEGAEAIATGHYARKEVRDGVHYLLRGADGNKDQSYFLYRLQPYQLQKALFPLGHLEKPEVRRLAVEFGLPTAAKKDSTGICFIGERPFREFLQKYLPTHNGNMVTPEGKIVGEHVGLTFYTIGQRKGLGIGGAGEPWFVAGKNLPKNELLVVQGHDHELLYTRSLQMNQLSWTLPEKPREGRYTCKTRYRMTDAACTLQYLSDDTAELQFDEPQWAVTHGQSAVLYDGEVCLGGGIITATDKPLILL</sequence>
<dbReference type="GO" id="GO:0000049">
    <property type="term" value="F:tRNA binding"/>
    <property type="evidence" value="ECO:0007669"/>
    <property type="project" value="UniProtKB-KW"/>
</dbReference>
<keyword evidence="11 14" id="KW-0694">RNA-binding</keyword>
<dbReference type="HOGENOM" id="CLU_035188_1_0_4"/>
<evidence type="ECO:0000256" key="3">
    <source>
        <dbReference type="ARBA" id="ARBA00011949"/>
    </source>
</evidence>
<evidence type="ECO:0000256" key="11">
    <source>
        <dbReference type="ARBA" id="ARBA00022884"/>
    </source>
</evidence>
<dbReference type="InterPro" id="IPR014729">
    <property type="entry name" value="Rossmann-like_a/b/a_fold"/>
</dbReference>
<dbReference type="Pfam" id="PF03054">
    <property type="entry name" value="tRNA_Me_trans"/>
    <property type="match status" value="1"/>
</dbReference>
<evidence type="ECO:0000256" key="12">
    <source>
        <dbReference type="ARBA" id="ARBA00023157"/>
    </source>
</evidence>
<comment type="caution">
    <text evidence="17">The sequence shown here is derived from an EMBL/GenBank/DDBJ whole genome shotgun (WGS) entry which is preliminary data.</text>
</comment>
<dbReference type="EMBL" id="AEWV01000013">
    <property type="protein sequence ID" value="EGC17882.1"/>
    <property type="molecule type" value="Genomic_DNA"/>
</dbReference>
<evidence type="ECO:0000313" key="18">
    <source>
        <dbReference type="Proteomes" id="UP000004088"/>
    </source>
</evidence>
<dbReference type="EC" id="2.8.1.13" evidence="3 14"/>
<feature type="binding site" evidence="14">
    <location>
        <begin position="36"/>
        <end position="43"/>
    </location>
    <ligand>
        <name>ATP</name>
        <dbReference type="ChEBI" id="CHEBI:30616"/>
    </ligand>
</feature>
<evidence type="ECO:0000256" key="2">
    <source>
        <dbReference type="ARBA" id="ARBA00006191"/>
    </source>
</evidence>
<dbReference type="Gene3D" id="2.30.30.280">
    <property type="entry name" value="Adenine nucleotide alpha hydrolases-like domains"/>
    <property type="match status" value="1"/>
</dbReference>
<feature type="site" description="Interaction with tRNA" evidence="14">
    <location>
        <position position="152"/>
    </location>
</feature>